<feature type="transmembrane region" description="Helical" evidence="2">
    <location>
        <begin position="866"/>
        <end position="885"/>
    </location>
</feature>
<keyword evidence="2" id="KW-1133">Transmembrane helix</keyword>
<feature type="region of interest" description="Disordered" evidence="1">
    <location>
        <begin position="246"/>
        <end position="273"/>
    </location>
</feature>
<feature type="compositionally biased region" description="Polar residues" evidence="1">
    <location>
        <begin position="217"/>
        <end position="226"/>
    </location>
</feature>
<feature type="transmembrane region" description="Helical" evidence="2">
    <location>
        <begin position="833"/>
        <end position="854"/>
    </location>
</feature>
<name>A0A086KW27_TOXGO</name>
<gene>
    <name evidence="3" type="ORF">TGP89_248900</name>
</gene>
<feature type="region of interest" description="Disordered" evidence="1">
    <location>
        <begin position="395"/>
        <end position="424"/>
    </location>
</feature>
<evidence type="ECO:0000313" key="3">
    <source>
        <dbReference type="EMBL" id="KFG48595.1"/>
    </source>
</evidence>
<proteinExistence type="predicted"/>
<dbReference type="OrthoDB" id="332638at2759"/>
<keyword evidence="2 3" id="KW-0812">Transmembrane</keyword>
<organism evidence="3 4">
    <name type="scientific">Toxoplasma gondii p89</name>
    <dbReference type="NCBI Taxonomy" id="943119"/>
    <lineage>
        <taxon>Eukaryota</taxon>
        <taxon>Sar</taxon>
        <taxon>Alveolata</taxon>
        <taxon>Apicomplexa</taxon>
        <taxon>Conoidasida</taxon>
        <taxon>Coccidia</taxon>
        <taxon>Eucoccidiorida</taxon>
        <taxon>Eimeriorina</taxon>
        <taxon>Sarcocystidae</taxon>
        <taxon>Toxoplasma</taxon>
    </lineage>
</organism>
<evidence type="ECO:0000256" key="1">
    <source>
        <dbReference type="SAM" id="MobiDB-lite"/>
    </source>
</evidence>
<protein>
    <submittedName>
        <fullName evidence="3">Putative transmembrane protein</fullName>
    </submittedName>
</protein>
<keyword evidence="2" id="KW-0472">Membrane</keyword>
<dbReference type="AlphaFoldDB" id="A0A086KW27"/>
<reference evidence="3 4" key="1">
    <citation type="submission" date="2014-03" db="EMBL/GenBank/DDBJ databases">
        <authorList>
            <person name="Sibley D."/>
            <person name="Venepally P."/>
            <person name="Karamycheva S."/>
            <person name="Hadjithomas M."/>
            <person name="Khan A."/>
            <person name="Brunk B."/>
            <person name="Roos D."/>
            <person name="Caler E."/>
            <person name="Lorenzi H."/>
        </authorList>
    </citation>
    <scope>NUCLEOTIDE SEQUENCE [LARGE SCALE GENOMIC DNA]</scope>
    <source>
        <strain evidence="4">p89</strain>
    </source>
</reference>
<feature type="compositionally biased region" description="Low complexity" evidence="1">
    <location>
        <begin position="46"/>
        <end position="60"/>
    </location>
</feature>
<dbReference type="Proteomes" id="UP000028828">
    <property type="component" value="Unassembled WGS sequence"/>
</dbReference>
<dbReference type="VEuPathDB" id="ToxoDB:TGP89_248900"/>
<feature type="compositionally biased region" description="Acidic residues" evidence="1">
    <location>
        <begin position="403"/>
        <end position="414"/>
    </location>
</feature>
<feature type="transmembrane region" description="Helical" evidence="2">
    <location>
        <begin position="506"/>
        <end position="532"/>
    </location>
</feature>
<evidence type="ECO:0000313" key="4">
    <source>
        <dbReference type="Proteomes" id="UP000028828"/>
    </source>
</evidence>
<feature type="region of interest" description="Disordered" evidence="1">
    <location>
        <begin position="658"/>
        <end position="683"/>
    </location>
</feature>
<feature type="compositionally biased region" description="Basic and acidic residues" evidence="1">
    <location>
        <begin position="112"/>
        <end position="123"/>
    </location>
</feature>
<feature type="transmembrane region" description="Helical" evidence="2">
    <location>
        <begin position="760"/>
        <end position="779"/>
    </location>
</feature>
<feature type="compositionally biased region" description="Polar residues" evidence="1">
    <location>
        <begin position="188"/>
        <end position="202"/>
    </location>
</feature>
<dbReference type="EMBL" id="AEYI02000508">
    <property type="protein sequence ID" value="KFG48595.1"/>
    <property type="molecule type" value="Genomic_DNA"/>
</dbReference>
<feature type="region of interest" description="Disordered" evidence="1">
    <location>
        <begin position="300"/>
        <end position="329"/>
    </location>
</feature>
<accession>A0A086KW27</accession>
<feature type="transmembrane region" description="Helical" evidence="2">
    <location>
        <begin position="905"/>
        <end position="926"/>
    </location>
</feature>
<comment type="caution">
    <text evidence="3">The sequence shown here is derived from an EMBL/GenBank/DDBJ whole genome shotgun (WGS) entry which is preliminary data.</text>
</comment>
<feature type="compositionally biased region" description="Basic and acidic residues" evidence="1">
    <location>
        <begin position="658"/>
        <end position="679"/>
    </location>
</feature>
<feature type="compositionally biased region" description="Polar residues" evidence="1">
    <location>
        <begin position="75"/>
        <end position="90"/>
    </location>
</feature>
<feature type="compositionally biased region" description="Polar residues" evidence="1">
    <location>
        <begin position="163"/>
        <end position="172"/>
    </location>
</feature>
<feature type="region of interest" description="Disordered" evidence="1">
    <location>
        <begin position="1"/>
        <end position="227"/>
    </location>
</feature>
<evidence type="ECO:0000256" key="2">
    <source>
        <dbReference type="SAM" id="Phobius"/>
    </source>
</evidence>
<sequence length="988" mass="106085">MPSDPPESPRAPVRSDDASRFGSLESVAPDLPFPDHSGLLASPTQAAKNETSDAAAAEAEQGGDSLTLAAAASTRDAQTNFPEQRETPNTPLWPGADEPPRVWLEESETTQEEGKEAKSRDTSRCVSPSLLSTLRDLAATLTPRLEDGERRHAHFSPDPIDPASSNAANGSQALIEPSDVPLSFPKDQVSSAANMPDSTASVSPADKHRKADKPKSQDQPANTVDLASSAEELAPVVKLTIPPLPLALPEASSGLRQRTETRESLTETPESAATVGTASTFLPAFASSSRSSVFSENAVDVHDGGHPSSAAALSQTPRGEAPPKGPRGRWHMCQLRSLLKRGRSRFMTRKNLWDYGEECMTNVWKLLQLSPGERGDVEIFGREGKEPIEYPLRLDKPAGETYEHEDEEEELEDTDSGRMTASPRRFANDKRERAYIRANHSLFERRFSGPYNLSMALMAAAATAAAFGALFLQVCFPLVFLTDDIPSFSTPFKGSFSDSLESPARISALAVLTWSAFLLLVACTVMLPHLCFRHISPHTFHRLSSLFPSFRPPPGPPASSSPPFFSFKAPFSLSPPPVELRATPAPATIHAADASPASSPPLSEALQDAEDALFASTFLRIYRRCMLGDISGAEALAEEAVALSDSQAWREECMHVGGKNEENGLKESNGEKGESRAREAPLSPRALSRALEENKKLEAIQESRRRASETRKAIMCSITEVTLHPSAVSIPSKEEEEEKRNLVPLLDYEAAVRRHICRGACLLGGMALGCVFARLLLLVCLKGSSLDSDRSPAAGEAVVSRFPFLESGTVRLSAVSAEPAFSLPVALTAYARWLSLEVVSLLAVLQFVTAALVLRPREDAGILQRLLAIACSLLVFLGVAELALVDSGIAGVPTGFWIVAKVPELLAVTLSVGLRVFLLCVALVAARVSELHERQLFFGRTPRLSSSLSTLPLPSSSVPPSPGVLCATSRTAAAAATILALAAKRRSS</sequence>